<dbReference type="eggNOG" id="COG4301">
    <property type="taxonomic scope" value="Bacteria"/>
</dbReference>
<evidence type="ECO:0000256" key="2">
    <source>
        <dbReference type="ARBA" id="ARBA00022679"/>
    </source>
</evidence>
<dbReference type="OrthoDB" id="5289726at2"/>
<dbReference type="Pfam" id="PF10017">
    <property type="entry name" value="Methyltransf_33"/>
    <property type="match status" value="1"/>
</dbReference>
<protein>
    <submittedName>
        <fullName evidence="4">Histidine-specific methyltransferase EgtD</fullName>
    </submittedName>
</protein>
<evidence type="ECO:0000313" key="5">
    <source>
        <dbReference type="Proteomes" id="UP000044071"/>
    </source>
</evidence>
<name>A0A078L331_9GAMM</name>
<evidence type="ECO:0000259" key="3">
    <source>
        <dbReference type="Pfam" id="PF10017"/>
    </source>
</evidence>
<dbReference type="InterPro" id="IPR035094">
    <property type="entry name" value="EgtD"/>
</dbReference>
<feature type="domain" description="Histidine-specific methyltransferase SAM-dependent" evidence="3">
    <location>
        <begin position="24"/>
        <end position="328"/>
    </location>
</feature>
<dbReference type="InterPro" id="IPR051128">
    <property type="entry name" value="EgtD_Methyltrsf_superfamily"/>
</dbReference>
<evidence type="ECO:0000256" key="1">
    <source>
        <dbReference type="ARBA" id="ARBA00022603"/>
    </source>
</evidence>
<dbReference type="NCBIfam" id="TIGR03438">
    <property type="entry name" value="egtD_ergothio"/>
    <property type="match status" value="1"/>
</dbReference>
<dbReference type="EMBL" id="CCSB01000003">
    <property type="protein sequence ID" value="CDZ78514.1"/>
    <property type="molecule type" value="Genomic_DNA"/>
</dbReference>
<keyword evidence="5" id="KW-1185">Reference proteome</keyword>
<dbReference type="PIRSF" id="PIRSF018005">
    <property type="entry name" value="UCP018005"/>
    <property type="match status" value="1"/>
</dbReference>
<dbReference type="Gene3D" id="3.40.50.150">
    <property type="entry name" value="Vaccinia Virus protein VP39"/>
    <property type="match status" value="1"/>
</dbReference>
<dbReference type="GO" id="GO:0032259">
    <property type="term" value="P:methylation"/>
    <property type="evidence" value="ECO:0007669"/>
    <property type="project" value="UniProtKB-KW"/>
</dbReference>
<reference evidence="4 5" key="1">
    <citation type="submission" date="2014-06" db="EMBL/GenBank/DDBJ databases">
        <authorList>
            <person name="Urmite Genomes Urmite Genomes"/>
        </authorList>
    </citation>
    <scope>NUCLEOTIDE SEQUENCE [LARGE SCALE GENOMIC DNA]</scope>
</reference>
<dbReference type="InterPro" id="IPR017804">
    <property type="entry name" value="MeTrfase_EgtD-like"/>
</dbReference>
<dbReference type="Proteomes" id="UP000044071">
    <property type="component" value="Unassembled WGS sequence"/>
</dbReference>
<dbReference type="RefSeq" id="WP_052403301.1">
    <property type="nucleotide sequence ID" value="NZ_CCVW01000003.1"/>
</dbReference>
<accession>A0A078L331</accession>
<dbReference type="PANTHER" id="PTHR43397">
    <property type="entry name" value="ERGOTHIONEINE BIOSYNTHESIS PROTEIN 1"/>
    <property type="match status" value="1"/>
</dbReference>
<dbReference type="InterPro" id="IPR019257">
    <property type="entry name" value="MeTrfase_dom"/>
</dbReference>
<organism evidence="4 5">
    <name type="scientific">Legionella massiliensis</name>
    <dbReference type="NCBI Taxonomy" id="1034943"/>
    <lineage>
        <taxon>Bacteria</taxon>
        <taxon>Pseudomonadati</taxon>
        <taxon>Pseudomonadota</taxon>
        <taxon>Gammaproteobacteria</taxon>
        <taxon>Legionellales</taxon>
        <taxon>Legionellaceae</taxon>
        <taxon>Legionella</taxon>
    </lineage>
</organism>
<dbReference type="InterPro" id="IPR029063">
    <property type="entry name" value="SAM-dependent_MTases_sf"/>
</dbReference>
<gene>
    <name evidence="4" type="primary">egtD</name>
    <name evidence="4" type="ORF">BN59_02824</name>
</gene>
<sequence length="329" mass="37977">MSAKFETLMSNTHISHDKKQEFIHDIRLGLSKTNKAINSKYFYDEKGSDLFNQITRHPDYYLTGCELEILSRYKQELATILTNDDFNLIELGPGEGIKTRLLIDEFLSEQLSFSYFTIDISAKYLTQIVDKFNQQLPNLETIALNSDYLNGVKWLGSHSNKRNFLLFLGSSIGNFSLNSSKEFLGMLHDFLNPGDYVLIGFDLLKDIDVLLRAYNDSAGITRDFNLNLLMRMNNELGGNFNVDSFYHYGTYNIYAKAMESYLVSNKAQIVYIDSLKKSFNFKEFEAIHVESSQKYSLTDVDNLARSSRFKVIKNFTDSKQYFLNSLWQA</sequence>
<evidence type="ECO:0000313" key="4">
    <source>
        <dbReference type="EMBL" id="CDZ78514.1"/>
    </source>
</evidence>
<keyword evidence="2 4" id="KW-0808">Transferase</keyword>
<dbReference type="STRING" id="1034943.BN59_02824"/>
<keyword evidence="1 4" id="KW-0489">Methyltransferase</keyword>
<dbReference type="GO" id="GO:0008168">
    <property type="term" value="F:methyltransferase activity"/>
    <property type="evidence" value="ECO:0007669"/>
    <property type="project" value="UniProtKB-KW"/>
</dbReference>
<dbReference type="AlphaFoldDB" id="A0A078L331"/>
<dbReference type="PANTHER" id="PTHR43397:SF1">
    <property type="entry name" value="ERGOTHIONEINE BIOSYNTHESIS PROTEIN 1"/>
    <property type="match status" value="1"/>
</dbReference>
<dbReference type="SUPFAM" id="SSF53335">
    <property type="entry name" value="S-adenosyl-L-methionine-dependent methyltransferases"/>
    <property type="match status" value="1"/>
</dbReference>
<proteinExistence type="predicted"/>